<gene>
    <name evidence="3" type="ORF">EK386_10380</name>
</gene>
<protein>
    <submittedName>
        <fullName evidence="3">S-layer homology domain-containing protein</fullName>
    </submittedName>
</protein>
<keyword evidence="4" id="KW-1185">Reference proteome</keyword>
<dbReference type="PANTHER" id="PTHR43308:SF5">
    <property type="entry name" value="S-LAYER PROTEIN _ PEPTIDOGLYCAN ENDO-BETA-N-ACETYLGLUCOSAMINIDASE"/>
    <property type="match status" value="1"/>
</dbReference>
<evidence type="ECO:0000256" key="1">
    <source>
        <dbReference type="ARBA" id="ARBA00022729"/>
    </source>
</evidence>
<dbReference type="InterPro" id="IPR001119">
    <property type="entry name" value="SLH_dom"/>
</dbReference>
<keyword evidence="1" id="KW-0732">Signal</keyword>
<dbReference type="AlphaFoldDB" id="A0A432LBY3"/>
<dbReference type="InterPro" id="IPR051465">
    <property type="entry name" value="Cell_Envelope_Struct_Comp"/>
</dbReference>
<evidence type="ECO:0000313" key="3">
    <source>
        <dbReference type="EMBL" id="RUL52249.1"/>
    </source>
</evidence>
<name>A0A432LBY3_9BACI</name>
<dbReference type="EMBL" id="RYYR01000011">
    <property type="protein sequence ID" value="RUL52249.1"/>
    <property type="molecule type" value="Genomic_DNA"/>
</dbReference>
<feature type="domain" description="SLH" evidence="2">
    <location>
        <begin position="151"/>
        <end position="214"/>
    </location>
</feature>
<accession>A0A432LBY3</accession>
<dbReference type="PROSITE" id="PS51272">
    <property type="entry name" value="SLH"/>
    <property type="match status" value="3"/>
</dbReference>
<evidence type="ECO:0000313" key="4">
    <source>
        <dbReference type="Proteomes" id="UP000287910"/>
    </source>
</evidence>
<organism evidence="3 4">
    <name type="scientific">Lysinibacillus antri</name>
    <dbReference type="NCBI Taxonomy" id="2498145"/>
    <lineage>
        <taxon>Bacteria</taxon>
        <taxon>Bacillati</taxon>
        <taxon>Bacillota</taxon>
        <taxon>Bacilli</taxon>
        <taxon>Bacillales</taxon>
        <taxon>Bacillaceae</taxon>
        <taxon>Lysinibacillus</taxon>
    </lineage>
</organism>
<feature type="domain" description="SLH" evidence="2">
    <location>
        <begin position="29"/>
        <end position="92"/>
    </location>
</feature>
<evidence type="ECO:0000259" key="2">
    <source>
        <dbReference type="PROSITE" id="PS51272"/>
    </source>
</evidence>
<dbReference type="Proteomes" id="UP000287910">
    <property type="component" value="Unassembled WGS sequence"/>
</dbReference>
<comment type="caution">
    <text evidence="3">The sequence shown here is derived from an EMBL/GenBank/DDBJ whole genome shotgun (WGS) entry which is preliminary data.</text>
</comment>
<dbReference type="PANTHER" id="PTHR43308">
    <property type="entry name" value="OUTER MEMBRANE PROTEIN ALPHA-RELATED"/>
    <property type="match status" value="1"/>
</dbReference>
<reference evidence="3 4" key="1">
    <citation type="submission" date="2018-12" db="EMBL/GenBank/DDBJ databases">
        <title>Lysinibacillus antri sp. nov., isolated from a cave soil.</title>
        <authorList>
            <person name="Narsing Rao M.P."/>
            <person name="Zhang H."/>
            <person name="Dong Z.-Y."/>
            <person name="Niu X.-K."/>
            <person name="Zhang K."/>
            <person name="Fang B.-Z."/>
            <person name="Kang Y.-Q."/>
            <person name="Xiao M."/>
            <person name="Li W.-J."/>
        </authorList>
    </citation>
    <scope>NUCLEOTIDE SEQUENCE [LARGE SCALE GENOMIC DNA]</scope>
    <source>
        <strain evidence="3 4">SYSU K30002</strain>
    </source>
</reference>
<sequence>MGDGVLMKKGLVMCIMFVFIVLGTMQNVQAANFKDMNQHTPLYIEASYLADRGIISGYPDGTFKPNALISKKHIAVMLVNALDLPTTALENPNYQDIPQTHPYYKEIAAAYSAGLFPKAEYFKPDAGISRAFMARLMAKAFDLEVLEGTEGVMEFSDVPRGSEFYSDIMKVTSNNIAKGYDNGTFKPDLLLTRAQFSAFLTRTLTLNTMNIMPDPNYVYYYTDGTSTYRYDYDQVEENGLAYWFITNETMHESIPRLGFRQDMNFYGEGYDDWYHYDRIIPFPFVVTQIHRDSDIGPVSYGDSWIIDTDMVRTVHGVEYRDVLAIKSYLPWENRTVYEYYAKDIGLIQATDSKGNEEYGLMYREVREGY</sequence>
<dbReference type="Pfam" id="PF00395">
    <property type="entry name" value="SLH"/>
    <property type="match status" value="3"/>
</dbReference>
<proteinExistence type="predicted"/>
<feature type="domain" description="SLH" evidence="2">
    <location>
        <begin position="93"/>
        <end position="150"/>
    </location>
</feature>